<feature type="domain" description="HTH cro/C1-type" evidence="1">
    <location>
        <begin position="8"/>
        <end position="57"/>
    </location>
</feature>
<proteinExistence type="predicted"/>
<dbReference type="RefSeq" id="WP_068589905.1">
    <property type="nucleotide sequence ID" value="NZ_FTNK01000001.1"/>
</dbReference>
<evidence type="ECO:0000313" key="2">
    <source>
        <dbReference type="EMBL" id="SIQ34057.1"/>
    </source>
</evidence>
<name>A0ABY1JKT4_9BACL</name>
<protein>
    <submittedName>
        <fullName evidence="2">DNA-binding transcriptional regulator, XRE family</fullName>
    </submittedName>
</protein>
<dbReference type="Gene3D" id="1.10.260.40">
    <property type="entry name" value="lambda repressor-like DNA-binding domains"/>
    <property type="match status" value="1"/>
</dbReference>
<dbReference type="EMBL" id="FTNK01000001">
    <property type="protein sequence ID" value="SIQ34057.1"/>
    <property type="molecule type" value="Genomic_DNA"/>
</dbReference>
<sequence length="90" mass="9992">MSKIEITLDKVLTKLDITKNKLAVESKLRPNLISEMTEGKTKAIKLETLLKILDTLNEISSKQGKGFIDISDLLKYSIDGLLTVDTGSRN</sequence>
<reference evidence="2 3" key="1">
    <citation type="submission" date="2017-01" db="EMBL/GenBank/DDBJ databases">
        <authorList>
            <person name="Varghese N."/>
            <person name="Submissions S."/>
        </authorList>
    </citation>
    <scope>NUCLEOTIDE SEQUENCE [LARGE SCALE GENOMIC DNA]</scope>
    <source>
        <strain evidence="2 3">ATCC 23464</strain>
    </source>
</reference>
<dbReference type="Pfam" id="PF13443">
    <property type="entry name" value="HTH_26"/>
    <property type="match status" value="1"/>
</dbReference>
<dbReference type="SUPFAM" id="SSF47413">
    <property type="entry name" value="lambda repressor-like DNA-binding domains"/>
    <property type="match status" value="1"/>
</dbReference>
<evidence type="ECO:0000259" key="1">
    <source>
        <dbReference type="Pfam" id="PF13443"/>
    </source>
</evidence>
<dbReference type="InterPro" id="IPR010982">
    <property type="entry name" value="Lambda_DNA-bd_dom_sf"/>
</dbReference>
<organism evidence="2 3">
    <name type="scientific">Paenibacillus macquariensis</name>
    <dbReference type="NCBI Taxonomy" id="948756"/>
    <lineage>
        <taxon>Bacteria</taxon>
        <taxon>Bacillati</taxon>
        <taxon>Bacillota</taxon>
        <taxon>Bacilli</taxon>
        <taxon>Bacillales</taxon>
        <taxon>Paenibacillaceae</taxon>
        <taxon>Paenibacillus</taxon>
    </lineage>
</organism>
<evidence type="ECO:0000313" key="3">
    <source>
        <dbReference type="Proteomes" id="UP000186666"/>
    </source>
</evidence>
<dbReference type="InterPro" id="IPR001387">
    <property type="entry name" value="Cro/C1-type_HTH"/>
</dbReference>
<dbReference type="GO" id="GO:0003677">
    <property type="term" value="F:DNA binding"/>
    <property type="evidence" value="ECO:0007669"/>
    <property type="project" value="UniProtKB-KW"/>
</dbReference>
<dbReference type="Proteomes" id="UP000186666">
    <property type="component" value="Unassembled WGS sequence"/>
</dbReference>
<keyword evidence="2" id="KW-0238">DNA-binding</keyword>
<gene>
    <name evidence="2" type="ORF">SAMN05421578_101294</name>
</gene>
<comment type="caution">
    <text evidence="2">The sequence shown here is derived from an EMBL/GenBank/DDBJ whole genome shotgun (WGS) entry which is preliminary data.</text>
</comment>
<keyword evidence="3" id="KW-1185">Reference proteome</keyword>
<accession>A0ABY1JKT4</accession>